<keyword evidence="3" id="KW-1185">Reference proteome</keyword>
<dbReference type="Proteomes" id="UP000470213">
    <property type="component" value="Unassembled WGS sequence"/>
</dbReference>
<dbReference type="CDD" id="cd02440">
    <property type="entry name" value="AdoMet_MTases"/>
    <property type="match status" value="1"/>
</dbReference>
<dbReference type="InterPro" id="IPR013216">
    <property type="entry name" value="Methyltransf_11"/>
</dbReference>
<dbReference type="Pfam" id="PF08241">
    <property type="entry name" value="Methyltransf_11"/>
    <property type="match status" value="1"/>
</dbReference>
<dbReference type="GO" id="GO:0008757">
    <property type="term" value="F:S-adenosylmethionine-dependent methyltransferase activity"/>
    <property type="evidence" value="ECO:0007669"/>
    <property type="project" value="InterPro"/>
</dbReference>
<evidence type="ECO:0000313" key="2">
    <source>
        <dbReference type="EMBL" id="NDV90937.1"/>
    </source>
</evidence>
<reference evidence="2 3" key="1">
    <citation type="submission" date="2020-01" db="EMBL/GenBank/DDBJ databases">
        <authorList>
            <person name="Chen J."/>
            <person name="Zhu S."/>
            <person name="Yang J."/>
        </authorList>
    </citation>
    <scope>NUCLEOTIDE SEQUENCE [LARGE SCALE GENOMIC DNA]</scope>
    <source>
        <strain evidence="2 3">345S023</strain>
    </source>
</reference>
<dbReference type="EMBL" id="JAAAWN010000007">
    <property type="protein sequence ID" value="NDV90937.1"/>
    <property type="molecule type" value="Genomic_DNA"/>
</dbReference>
<protein>
    <submittedName>
        <fullName evidence="2">Methyltransferase domain-containing protein</fullName>
    </submittedName>
</protein>
<dbReference type="Gene3D" id="3.40.50.150">
    <property type="entry name" value="Vaccinia Virus protein VP39"/>
    <property type="match status" value="1"/>
</dbReference>
<accession>A0A7X5LK98</accession>
<dbReference type="RefSeq" id="WP_163084527.1">
    <property type="nucleotide sequence ID" value="NZ_JAAAWN010000007.1"/>
</dbReference>
<dbReference type="InterPro" id="IPR029063">
    <property type="entry name" value="SAM-dependent_MTases_sf"/>
</dbReference>
<evidence type="ECO:0000313" key="3">
    <source>
        <dbReference type="Proteomes" id="UP000470213"/>
    </source>
</evidence>
<dbReference type="PANTHER" id="PTHR43861">
    <property type="entry name" value="TRANS-ACONITATE 2-METHYLTRANSFERASE-RELATED"/>
    <property type="match status" value="1"/>
</dbReference>
<evidence type="ECO:0000259" key="1">
    <source>
        <dbReference type="Pfam" id="PF08241"/>
    </source>
</evidence>
<dbReference type="SUPFAM" id="SSF53335">
    <property type="entry name" value="S-adenosyl-L-methionine-dependent methyltransferases"/>
    <property type="match status" value="1"/>
</dbReference>
<dbReference type="GO" id="GO:0032259">
    <property type="term" value="P:methylation"/>
    <property type="evidence" value="ECO:0007669"/>
    <property type="project" value="UniProtKB-KW"/>
</dbReference>
<dbReference type="AlphaFoldDB" id="A0A7X5LK98"/>
<keyword evidence="2" id="KW-0808">Transferase</keyword>
<proteinExistence type="predicted"/>
<gene>
    <name evidence="2" type="ORF">GTH32_06950</name>
</gene>
<comment type="caution">
    <text evidence="2">The sequence shown here is derived from an EMBL/GenBank/DDBJ whole genome shotgun (WGS) entry which is preliminary data.</text>
</comment>
<keyword evidence="2" id="KW-0489">Methyltransferase</keyword>
<feature type="domain" description="Methyltransferase type 11" evidence="1">
    <location>
        <begin position="66"/>
        <end position="154"/>
    </location>
</feature>
<sequence length="277" mass="30463">MNAILPIPSPSEKKRDCDAGDMSHTQKVACTFSKAACQYDNEARIQKVIAAKAMAFLPLSLPGKGLDVGCGTGLHTAHLHRRGFQVQGVDIAKGMVRYAQDNYPHISFLHGCAQQLPLPSMSVDWIFSSMALQWCSAPCEVAKELYRVMKPGSIAELSIMVAGSFEELHNARAAAGLSPALTTMATYTQWLSAFLHIGFTVNRLITNVYVDRHPHVMGVLRSIKNVGAGVTHSHQQSLNKRDIAALDMAYRNLMGEQQCELGLPLSYLVSHFRLEKR</sequence>
<organism evidence="2 3">
    <name type="scientific">Alteromonas profundi</name>
    <dbReference type="NCBI Taxonomy" id="2696062"/>
    <lineage>
        <taxon>Bacteria</taxon>
        <taxon>Pseudomonadati</taxon>
        <taxon>Pseudomonadota</taxon>
        <taxon>Gammaproteobacteria</taxon>
        <taxon>Alteromonadales</taxon>
        <taxon>Alteromonadaceae</taxon>
        <taxon>Alteromonas/Salinimonas group</taxon>
        <taxon>Alteromonas</taxon>
    </lineage>
</organism>
<name>A0A7X5LK98_9ALTE</name>
<dbReference type="PANTHER" id="PTHR43861:SF1">
    <property type="entry name" value="TRANS-ACONITATE 2-METHYLTRANSFERASE"/>
    <property type="match status" value="1"/>
</dbReference>